<protein>
    <submittedName>
        <fullName evidence="8">Tyrosine-type recombinase/integrase</fullName>
    </submittedName>
</protein>
<dbReference type="Pfam" id="PF00589">
    <property type="entry name" value="Phage_integrase"/>
    <property type="match status" value="1"/>
</dbReference>
<keyword evidence="2" id="KW-0229">DNA integration</keyword>
<evidence type="ECO:0000256" key="2">
    <source>
        <dbReference type="ARBA" id="ARBA00022908"/>
    </source>
</evidence>
<gene>
    <name evidence="8" type="ORF">H6G14_26275</name>
</gene>
<organism evidence="8 9">
    <name type="scientific">Nostoc parmelioides FACHB-3921</name>
    <dbReference type="NCBI Taxonomy" id="2692909"/>
    <lineage>
        <taxon>Bacteria</taxon>
        <taxon>Bacillati</taxon>
        <taxon>Cyanobacteriota</taxon>
        <taxon>Cyanophyceae</taxon>
        <taxon>Nostocales</taxon>
        <taxon>Nostocaceae</taxon>
        <taxon>Nostoc</taxon>
    </lineage>
</organism>
<accession>A0ABR8BLJ4</accession>
<dbReference type="Gene3D" id="1.10.443.10">
    <property type="entry name" value="Intergrase catalytic core"/>
    <property type="match status" value="1"/>
</dbReference>
<dbReference type="InterPro" id="IPR002104">
    <property type="entry name" value="Integrase_catalytic"/>
</dbReference>
<dbReference type="InterPro" id="IPR044068">
    <property type="entry name" value="CB"/>
</dbReference>
<dbReference type="InterPro" id="IPR011010">
    <property type="entry name" value="DNA_brk_join_enz"/>
</dbReference>
<keyword evidence="9" id="KW-1185">Reference proteome</keyword>
<name>A0ABR8BLJ4_9NOSO</name>
<evidence type="ECO:0000256" key="1">
    <source>
        <dbReference type="ARBA" id="ARBA00008857"/>
    </source>
</evidence>
<dbReference type="Pfam" id="PF02899">
    <property type="entry name" value="Phage_int_SAM_1"/>
    <property type="match status" value="1"/>
</dbReference>
<comment type="caution">
    <text evidence="8">The sequence shown here is derived from an EMBL/GenBank/DDBJ whole genome shotgun (WGS) entry which is preliminary data.</text>
</comment>
<evidence type="ECO:0000256" key="3">
    <source>
        <dbReference type="ARBA" id="ARBA00023125"/>
    </source>
</evidence>
<dbReference type="InterPro" id="IPR004107">
    <property type="entry name" value="Integrase_SAM-like_N"/>
</dbReference>
<keyword evidence="3 5" id="KW-0238">DNA-binding</keyword>
<sequence length="303" mass="33839">MRTPGAENCVQKMADVTNTAQIVELWKSSKLSPQTRRSYDTDIRQFIGFVLGVSPKQVQLNDLDLRTVIMNDVMAFADYLETKEYETSTRARRIAAIKSLLRFAHEVEWTKFNVAAQVPLPQPKDKLAERILTELEVIMMIAHAPKGRDRLVIQLLYYTGARVSEIASLTWRSVQPGHEGNGQVTLYGKGQKTRTVVIPKSVYQDLVAQRTSTFADAPVFVSRKGGAIGERRIRKIVADAAVAAEISGNVSPHWLRHSHATHSLERGAPIQLLQATLGHSSLEQTGRYTHVRPNDSTGLYLPK</sequence>
<dbReference type="PANTHER" id="PTHR30349:SF41">
    <property type="entry name" value="INTEGRASE_RECOMBINASE PROTEIN MJ0367-RELATED"/>
    <property type="match status" value="1"/>
</dbReference>
<dbReference type="SUPFAM" id="SSF56349">
    <property type="entry name" value="DNA breaking-rejoining enzymes"/>
    <property type="match status" value="1"/>
</dbReference>
<evidence type="ECO:0000256" key="5">
    <source>
        <dbReference type="PROSITE-ProRule" id="PRU01248"/>
    </source>
</evidence>
<dbReference type="PROSITE" id="PS51900">
    <property type="entry name" value="CB"/>
    <property type="match status" value="1"/>
</dbReference>
<dbReference type="EMBL" id="JACJQL010000063">
    <property type="protein sequence ID" value="MBD2254746.1"/>
    <property type="molecule type" value="Genomic_DNA"/>
</dbReference>
<evidence type="ECO:0000259" key="6">
    <source>
        <dbReference type="PROSITE" id="PS51898"/>
    </source>
</evidence>
<dbReference type="PROSITE" id="PS51898">
    <property type="entry name" value="TYR_RECOMBINASE"/>
    <property type="match status" value="1"/>
</dbReference>
<keyword evidence="4" id="KW-0233">DNA recombination</keyword>
<evidence type="ECO:0000259" key="7">
    <source>
        <dbReference type="PROSITE" id="PS51900"/>
    </source>
</evidence>
<feature type="domain" description="Tyr recombinase" evidence="6">
    <location>
        <begin position="126"/>
        <end position="301"/>
    </location>
</feature>
<dbReference type="Proteomes" id="UP000621307">
    <property type="component" value="Unassembled WGS sequence"/>
</dbReference>
<evidence type="ECO:0000256" key="4">
    <source>
        <dbReference type="ARBA" id="ARBA00023172"/>
    </source>
</evidence>
<evidence type="ECO:0000313" key="8">
    <source>
        <dbReference type="EMBL" id="MBD2254746.1"/>
    </source>
</evidence>
<dbReference type="InterPro" id="IPR010998">
    <property type="entry name" value="Integrase_recombinase_N"/>
</dbReference>
<feature type="domain" description="Core-binding (CB)" evidence="7">
    <location>
        <begin position="17"/>
        <end position="105"/>
    </location>
</feature>
<comment type="similarity">
    <text evidence="1">Belongs to the 'phage' integrase family.</text>
</comment>
<proteinExistence type="inferred from homology"/>
<reference evidence="8 9" key="1">
    <citation type="journal article" date="2020" name="ISME J.">
        <title>Comparative genomics reveals insights into cyanobacterial evolution and habitat adaptation.</title>
        <authorList>
            <person name="Chen M.Y."/>
            <person name="Teng W.K."/>
            <person name="Zhao L."/>
            <person name="Hu C.X."/>
            <person name="Zhou Y.K."/>
            <person name="Han B.P."/>
            <person name="Song L.R."/>
            <person name="Shu W.S."/>
        </authorList>
    </citation>
    <scope>NUCLEOTIDE SEQUENCE [LARGE SCALE GENOMIC DNA]</scope>
    <source>
        <strain evidence="8 9">FACHB-3921</strain>
    </source>
</reference>
<dbReference type="PANTHER" id="PTHR30349">
    <property type="entry name" value="PHAGE INTEGRASE-RELATED"/>
    <property type="match status" value="1"/>
</dbReference>
<dbReference type="RefSeq" id="WP_190571130.1">
    <property type="nucleotide sequence ID" value="NZ_JACJQL010000063.1"/>
</dbReference>
<dbReference type="Gene3D" id="1.10.150.130">
    <property type="match status" value="1"/>
</dbReference>
<dbReference type="InterPro" id="IPR013762">
    <property type="entry name" value="Integrase-like_cat_sf"/>
</dbReference>
<dbReference type="InterPro" id="IPR050090">
    <property type="entry name" value="Tyrosine_recombinase_XerCD"/>
</dbReference>
<evidence type="ECO:0000313" key="9">
    <source>
        <dbReference type="Proteomes" id="UP000621307"/>
    </source>
</evidence>